<evidence type="ECO:0000313" key="21">
    <source>
        <dbReference type="EMBL" id="CAI8053739.1"/>
    </source>
</evidence>
<evidence type="ECO:0000256" key="9">
    <source>
        <dbReference type="ARBA" id="ARBA00022807"/>
    </source>
</evidence>
<dbReference type="GO" id="GO:0004843">
    <property type="term" value="F:cysteine-type deubiquitinase activity"/>
    <property type="evidence" value="ECO:0007669"/>
    <property type="project" value="UniProtKB-UniRule"/>
</dbReference>
<dbReference type="PANTHER" id="PTHR24006">
    <property type="entry name" value="UBIQUITIN CARBOXYL-TERMINAL HYDROLASE"/>
    <property type="match status" value="1"/>
</dbReference>
<dbReference type="PROSITE" id="PS50030">
    <property type="entry name" value="UBA"/>
    <property type="match status" value="2"/>
</dbReference>
<proteinExistence type="inferred from homology"/>
<dbReference type="CDD" id="cd02658">
    <property type="entry name" value="Peptidase_C19B"/>
    <property type="match status" value="1"/>
</dbReference>
<comment type="catalytic activity">
    <reaction evidence="1 11 16">
        <text>Thiol-dependent hydrolysis of ester, thioester, amide, peptide and isopeptide bonds formed by the C-terminal Gly of ubiquitin (a 76-residue protein attached to proteins as an intracellular targeting signal).</text>
        <dbReference type="EC" id="3.4.19.12"/>
    </reaction>
</comment>
<evidence type="ECO:0000259" key="20">
    <source>
        <dbReference type="PROSITE" id="PS50271"/>
    </source>
</evidence>
<dbReference type="SUPFAM" id="SSF57850">
    <property type="entry name" value="RING/U-box"/>
    <property type="match status" value="1"/>
</dbReference>
<feature type="domain" description="UBP-type" evidence="20">
    <location>
        <begin position="165"/>
        <end position="273"/>
    </location>
</feature>
<organism evidence="21 22">
    <name type="scientific">Geodia barretti</name>
    <name type="common">Barrett's horny sponge</name>
    <dbReference type="NCBI Taxonomy" id="519541"/>
    <lineage>
        <taxon>Eukaryota</taxon>
        <taxon>Metazoa</taxon>
        <taxon>Porifera</taxon>
        <taxon>Demospongiae</taxon>
        <taxon>Heteroscleromorpha</taxon>
        <taxon>Tetractinellida</taxon>
        <taxon>Astrophorina</taxon>
        <taxon>Geodiidae</taxon>
        <taxon>Geodia</taxon>
    </lineage>
</organism>
<dbReference type="GO" id="GO:0008270">
    <property type="term" value="F:zinc ion binding"/>
    <property type="evidence" value="ECO:0007669"/>
    <property type="project" value="UniProtKB-UniRule"/>
</dbReference>
<dbReference type="GO" id="GO:0016579">
    <property type="term" value="P:protein deubiquitination"/>
    <property type="evidence" value="ECO:0007669"/>
    <property type="project" value="InterPro"/>
</dbReference>
<dbReference type="InterPro" id="IPR038765">
    <property type="entry name" value="Papain-like_cys_pep_sf"/>
</dbReference>
<feature type="binding site" evidence="13">
    <location>
        <position position="254"/>
    </location>
    <ligand>
        <name>substrate</name>
    </ligand>
</feature>
<evidence type="ECO:0000256" key="3">
    <source>
        <dbReference type="ARBA" id="ARBA00022670"/>
    </source>
</evidence>
<dbReference type="GO" id="GO:0005829">
    <property type="term" value="C:cytosol"/>
    <property type="evidence" value="ECO:0007669"/>
    <property type="project" value="TreeGrafter"/>
</dbReference>
<keyword evidence="7 11" id="KW-0833">Ubl conjugation pathway</keyword>
<dbReference type="CDD" id="cd14386">
    <property type="entry name" value="UBA2_UBP5"/>
    <property type="match status" value="1"/>
</dbReference>
<dbReference type="AlphaFoldDB" id="A0AA35XDS3"/>
<dbReference type="GO" id="GO:0005634">
    <property type="term" value="C:nucleus"/>
    <property type="evidence" value="ECO:0007669"/>
    <property type="project" value="TreeGrafter"/>
</dbReference>
<feature type="binding site" evidence="13">
    <location>
        <position position="199"/>
    </location>
    <ligand>
        <name>substrate</name>
    </ligand>
</feature>
<dbReference type="InterPro" id="IPR016652">
    <property type="entry name" value="Ubiquitinyl_hydrolase"/>
</dbReference>
<dbReference type="SMART" id="SM00165">
    <property type="entry name" value="UBA"/>
    <property type="match status" value="2"/>
</dbReference>
<dbReference type="Pfam" id="PF00627">
    <property type="entry name" value="UBA"/>
    <property type="match status" value="2"/>
</dbReference>
<keyword evidence="5" id="KW-0677">Repeat</keyword>
<dbReference type="InterPro" id="IPR001394">
    <property type="entry name" value="Peptidase_C19_UCH"/>
</dbReference>
<dbReference type="InterPro" id="IPR001607">
    <property type="entry name" value="Znf_UBP"/>
</dbReference>
<dbReference type="SMART" id="SM00290">
    <property type="entry name" value="ZnF_UBP"/>
    <property type="match status" value="1"/>
</dbReference>
<dbReference type="InterPro" id="IPR041432">
    <property type="entry name" value="UBP13_Znf-UBP_var"/>
</dbReference>
<evidence type="ECO:0000256" key="14">
    <source>
        <dbReference type="PIRSR" id="PIRSR016308-3"/>
    </source>
</evidence>
<dbReference type="Pfam" id="PF02148">
    <property type="entry name" value="zf-UBP"/>
    <property type="match status" value="1"/>
</dbReference>
<accession>A0AA35XDS3</accession>
<reference evidence="21" key="1">
    <citation type="submission" date="2023-03" db="EMBL/GenBank/DDBJ databases">
        <authorList>
            <person name="Steffen K."/>
            <person name="Cardenas P."/>
        </authorList>
    </citation>
    <scope>NUCLEOTIDE SEQUENCE</scope>
</reference>
<dbReference type="InterPro" id="IPR015940">
    <property type="entry name" value="UBA"/>
</dbReference>
<feature type="region of interest" description="Disordered" evidence="17">
    <location>
        <begin position="376"/>
        <end position="400"/>
    </location>
</feature>
<dbReference type="Proteomes" id="UP001174909">
    <property type="component" value="Unassembled WGS sequence"/>
</dbReference>
<name>A0AA35XDS3_GEOBA</name>
<evidence type="ECO:0000256" key="15">
    <source>
        <dbReference type="PROSITE-ProRule" id="PRU00502"/>
    </source>
</evidence>
<feature type="binding site" evidence="13">
    <location>
        <position position="249"/>
    </location>
    <ligand>
        <name>substrate</name>
    </ligand>
</feature>
<feature type="binding site" evidence="14">
    <location>
        <position position="189"/>
    </location>
    <ligand>
        <name>Zn(2+)</name>
        <dbReference type="ChEBI" id="CHEBI:29105"/>
    </ligand>
</feature>
<dbReference type="PROSITE" id="PS50235">
    <property type="entry name" value="USP_3"/>
    <property type="match status" value="1"/>
</dbReference>
<comment type="caution">
    <text evidence="21">The sequence shown here is derived from an EMBL/GenBank/DDBJ whole genome shotgun (WGS) entry which is preliminary data.</text>
</comment>
<evidence type="ECO:0000256" key="16">
    <source>
        <dbReference type="RuleBase" id="RU366025"/>
    </source>
</evidence>
<dbReference type="InterPro" id="IPR013083">
    <property type="entry name" value="Znf_RING/FYVE/PHD"/>
</dbReference>
<dbReference type="EMBL" id="CASHTH010004119">
    <property type="protein sequence ID" value="CAI8053739.1"/>
    <property type="molecule type" value="Genomic_DNA"/>
</dbReference>
<evidence type="ECO:0000256" key="5">
    <source>
        <dbReference type="ARBA" id="ARBA00022737"/>
    </source>
</evidence>
<dbReference type="PIRSF" id="PIRSF016308">
    <property type="entry name" value="UBP"/>
    <property type="match status" value="1"/>
</dbReference>
<feature type="active site" description="Proton acceptor" evidence="12">
    <location>
        <position position="778"/>
    </location>
</feature>
<evidence type="ECO:0000256" key="8">
    <source>
        <dbReference type="ARBA" id="ARBA00022801"/>
    </source>
</evidence>
<feature type="binding site" evidence="14">
    <location>
        <position position="209"/>
    </location>
    <ligand>
        <name>Zn(2+)</name>
        <dbReference type="ChEBI" id="CHEBI:29105"/>
    </ligand>
</feature>
<feature type="binding site" evidence="13">
    <location>
        <begin position="211"/>
        <end position="214"/>
    </location>
    <ligand>
        <name>substrate</name>
    </ligand>
</feature>
<feature type="binding site" evidence="13">
    <location>
        <position position="251"/>
    </location>
    <ligand>
        <name>substrate</name>
    </ligand>
</feature>
<dbReference type="Gene3D" id="1.10.8.10">
    <property type="entry name" value="DNA helicase RuvA subunit, C-terminal domain"/>
    <property type="match status" value="1"/>
</dbReference>
<keyword evidence="3 11" id="KW-0645">Protease</keyword>
<keyword evidence="22" id="KW-1185">Reference proteome</keyword>
<dbReference type="CDD" id="cd14294">
    <property type="entry name" value="UBA1_UBP5_like"/>
    <property type="match status" value="1"/>
</dbReference>
<evidence type="ECO:0000256" key="4">
    <source>
        <dbReference type="ARBA" id="ARBA00022723"/>
    </source>
</evidence>
<comment type="similarity">
    <text evidence="2 11 16">Belongs to the peptidase C19 family.</text>
</comment>
<dbReference type="FunFam" id="1.10.8.10:FF:000086">
    <property type="entry name" value="Ubiquitin carboxyl-terminal hydrolase"/>
    <property type="match status" value="1"/>
</dbReference>
<dbReference type="SUPFAM" id="SSF54001">
    <property type="entry name" value="Cysteine proteinases"/>
    <property type="match status" value="1"/>
</dbReference>
<evidence type="ECO:0000313" key="22">
    <source>
        <dbReference type="Proteomes" id="UP001174909"/>
    </source>
</evidence>
<dbReference type="PROSITE" id="PS00972">
    <property type="entry name" value="USP_1"/>
    <property type="match status" value="1"/>
</dbReference>
<dbReference type="SUPFAM" id="SSF46934">
    <property type="entry name" value="UBA-like"/>
    <property type="match status" value="1"/>
</dbReference>
<dbReference type="InterPro" id="IPR050164">
    <property type="entry name" value="Peptidase_C19"/>
</dbReference>
<feature type="active site" description="Nucleophile" evidence="12">
    <location>
        <position position="325"/>
    </location>
</feature>
<dbReference type="PROSITE" id="PS50271">
    <property type="entry name" value="ZF_UBP"/>
    <property type="match status" value="1"/>
</dbReference>
<dbReference type="Pfam" id="PF00443">
    <property type="entry name" value="UCH"/>
    <property type="match status" value="1"/>
</dbReference>
<feature type="domain" description="UBA" evidence="18">
    <location>
        <begin position="630"/>
        <end position="671"/>
    </location>
</feature>
<keyword evidence="8 11" id="KW-0378">Hydrolase</keyword>
<evidence type="ECO:0000256" key="2">
    <source>
        <dbReference type="ARBA" id="ARBA00009085"/>
    </source>
</evidence>
<dbReference type="InterPro" id="IPR028889">
    <property type="entry name" value="USP"/>
</dbReference>
<evidence type="ECO:0000256" key="7">
    <source>
        <dbReference type="ARBA" id="ARBA00022786"/>
    </source>
</evidence>
<keyword evidence="10 11" id="KW-0862">Zinc</keyword>
<dbReference type="GO" id="GO:0006508">
    <property type="term" value="P:proteolysis"/>
    <property type="evidence" value="ECO:0007669"/>
    <property type="project" value="UniProtKB-KW"/>
</dbReference>
<feature type="domain" description="UBA" evidence="18">
    <location>
        <begin position="694"/>
        <end position="734"/>
    </location>
</feature>
<dbReference type="PANTHER" id="PTHR24006:SF664">
    <property type="entry name" value="UBIQUITIN CARBOXYL-TERMINAL HYDROLASE"/>
    <property type="match status" value="1"/>
</dbReference>
<dbReference type="PROSITE" id="PS00973">
    <property type="entry name" value="USP_2"/>
    <property type="match status" value="1"/>
</dbReference>
<keyword evidence="4 11" id="KW-0479">Metal-binding</keyword>
<dbReference type="FunFam" id="3.30.40.10:FF:000026">
    <property type="entry name" value="Ubiquitin carboxyl-terminal hydrolase"/>
    <property type="match status" value="1"/>
</dbReference>
<evidence type="ECO:0000256" key="17">
    <source>
        <dbReference type="SAM" id="MobiDB-lite"/>
    </source>
</evidence>
<dbReference type="EC" id="3.4.19.12" evidence="11 16"/>
<dbReference type="InterPro" id="IPR009060">
    <property type="entry name" value="UBA-like_sf"/>
</dbReference>
<keyword evidence="6 15" id="KW-0863">Zinc-finger</keyword>
<evidence type="ECO:0000256" key="1">
    <source>
        <dbReference type="ARBA" id="ARBA00000707"/>
    </source>
</evidence>
<evidence type="ECO:0000256" key="10">
    <source>
        <dbReference type="ARBA" id="ARBA00022833"/>
    </source>
</evidence>
<keyword evidence="9 11" id="KW-0788">Thiol protease</keyword>
<gene>
    <name evidence="21" type="ORF">GBAR_LOCUS29366</name>
</gene>
<evidence type="ECO:0000259" key="19">
    <source>
        <dbReference type="PROSITE" id="PS50235"/>
    </source>
</evidence>
<evidence type="ECO:0000256" key="12">
    <source>
        <dbReference type="PIRSR" id="PIRSR016308-1"/>
    </source>
</evidence>
<dbReference type="Pfam" id="PF17807">
    <property type="entry name" value="zf-UBP_var"/>
    <property type="match status" value="1"/>
</dbReference>
<feature type="binding site" evidence="14">
    <location>
        <position position="222"/>
    </location>
    <ligand>
        <name>Zn(2+)</name>
        <dbReference type="ChEBI" id="CHEBI:29105"/>
    </ligand>
</feature>
<feature type="domain" description="USP" evidence="19">
    <location>
        <begin position="316"/>
        <end position="816"/>
    </location>
</feature>
<protein>
    <recommendedName>
        <fullName evidence="11 16">Ubiquitin carboxyl-terminal hydrolase</fullName>
        <ecNumber evidence="11 16">3.4.19.12</ecNumber>
    </recommendedName>
</protein>
<dbReference type="Gene3D" id="3.90.70.10">
    <property type="entry name" value="Cysteine proteinases"/>
    <property type="match status" value="2"/>
</dbReference>
<evidence type="ECO:0000256" key="13">
    <source>
        <dbReference type="PIRSR" id="PIRSR016308-2"/>
    </source>
</evidence>
<evidence type="ECO:0000259" key="18">
    <source>
        <dbReference type="PROSITE" id="PS50030"/>
    </source>
</evidence>
<evidence type="ECO:0000256" key="6">
    <source>
        <dbReference type="ARBA" id="ARBA00022771"/>
    </source>
</evidence>
<feature type="binding site" evidence="14">
    <location>
        <position position="192"/>
    </location>
    <ligand>
        <name>Zn(2+)</name>
        <dbReference type="ChEBI" id="CHEBI:29105"/>
    </ligand>
</feature>
<dbReference type="InterPro" id="IPR018200">
    <property type="entry name" value="USP_CS"/>
</dbReference>
<dbReference type="Gene3D" id="3.30.40.10">
    <property type="entry name" value="Zinc/RING finger domain, C3HC4 (zinc finger)"/>
    <property type="match status" value="2"/>
</dbReference>
<sequence>MEAILQADLSKVRAPSGGDRVYKDECIYSFQTPESEGGLYISLNSFVGLGPDYLSLHHQKTGETLYLHVTRTKKPPAPQPEGEAPPAKKPTRLALGVEGGFDGGAEPEVEWAESHQIVVMPTKAAVPYPNADLPQKMKEVVEGVLAAPTASKAEAVVAWEGDKRPVSRHAENLRQVNNGVRIPPSGWKCKKCDLTSNLWLNLTDGSILCGRRYFDGSGGNNHAVKHYERHRYPLAVKLGTITSAGGDVYSYAEDDMVEDPKLAQHLQHFGINIASMTKTDATMTELEIEANMKLSDWSIIQEAGQQLTPCYGPGYTGLVNLGNSCYLNSVVQVLFSLDEFKQRYYARAEEVLAGGPPVANNDFTMQMCKLSVGLISGRHSKPPTDEPANEGADNNKQTNTQKGIRAAMFKMLIGKGHVEFSSNRQQDASEFLLHLLATIQRTDRALAESDSLSLVSLFQFQVEERIQCMESGQVRYVTREDSVWRLPVSIDDATNKSQYKKWVKKKAKLRAAKERIKPEDEVRAEVPFAACLMRFESPVELSDFYSTAVNEISLASKTSRFATFPEYLILQMNRFFIGDDWTPQKYDVEIVGIPEELDITSLRGRGLQPDEEELPEGDAPPTDPEPVAVEIDEGIVMQLVSMGFDVEGCKKAVFHTKNRGVEPAMNWVLEHMGDPDFSAPFTPPQPNAPSTSAGADEGAVAIVMSLGFTRDHALRALKETGNNVERAADWVFSHTDELDAMETEEAGSGARKKCPDGPGKYRLHAFISHMGTSTLCGHYVCHIKKEGRWVIFNDEKVAESAAPPIGHAYLYFYKRITSS</sequence>
<evidence type="ECO:0000256" key="11">
    <source>
        <dbReference type="PIRNR" id="PIRNR016308"/>
    </source>
</evidence>